<evidence type="ECO:0000256" key="2">
    <source>
        <dbReference type="ARBA" id="ARBA00023125"/>
    </source>
</evidence>
<keyword evidence="1" id="KW-0805">Transcription regulation</keyword>
<proteinExistence type="predicted"/>
<dbReference type="Proteomes" id="UP001597079">
    <property type="component" value="Unassembled WGS sequence"/>
</dbReference>
<dbReference type="Gene3D" id="1.10.10.10">
    <property type="entry name" value="Winged helix-like DNA-binding domain superfamily/Winged helix DNA-binding domain"/>
    <property type="match status" value="1"/>
</dbReference>
<keyword evidence="2" id="KW-0238">DNA-binding</keyword>
<dbReference type="SUPFAM" id="SSF46785">
    <property type="entry name" value="Winged helix' DNA-binding domain"/>
    <property type="match status" value="1"/>
</dbReference>
<sequence>MWLRINPRSATPVYQQMIDGVREGVAKGILKAGDRLPTVREMATLQGVNHNTVAKAYRELERDKVIETLRSKGTFIATTDAVPNRQEKLENMKLRINQLIVEAHHVQIPPERLKQMFTEAVDMWMREMEENQA</sequence>
<dbReference type="PROSITE" id="PS50949">
    <property type="entry name" value="HTH_GNTR"/>
    <property type="match status" value="1"/>
</dbReference>
<dbReference type="InterPro" id="IPR000524">
    <property type="entry name" value="Tscrpt_reg_HTH_GntR"/>
</dbReference>
<dbReference type="RefSeq" id="WP_377944104.1">
    <property type="nucleotide sequence ID" value="NZ_JBHUCX010000044.1"/>
</dbReference>
<name>A0ABW4JK88_9BACL</name>
<feature type="domain" description="HTH gntR-type" evidence="4">
    <location>
        <begin position="11"/>
        <end position="79"/>
    </location>
</feature>
<protein>
    <submittedName>
        <fullName evidence="5">GntR family transcriptional regulator</fullName>
    </submittedName>
</protein>
<evidence type="ECO:0000313" key="5">
    <source>
        <dbReference type="EMBL" id="MFD1676215.1"/>
    </source>
</evidence>
<reference evidence="6" key="1">
    <citation type="journal article" date="2019" name="Int. J. Syst. Evol. Microbiol.">
        <title>The Global Catalogue of Microorganisms (GCM) 10K type strain sequencing project: providing services to taxonomists for standard genome sequencing and annotation.</title>
        <authorList>
            <consortium name="The Broad Institute Genomics Platform"/>
            <consortium name="The Broad Institute Genome Sequencing Center for Infectious Disease"/>
            <person name="Wu L."/>
            <person name="Ma J."/>
        </authorList>
    </citation>
    <scope>NUCLEOTIDE SEQUENCE [LARGE SCALE GENOMIC DNA]</scope>
    <source>
        <strain evidence="6">CGMCC 1.12286</strain>
    </source>
</reference>
<dbReference type="PANTHER" id="PTHR38445:SF9">
    <property type="entry name" value="HTH-TYPE TRANSCRIPTIONAL REPRESSOR YTRA"/>
    <property type="match status" value="1"/>
</dbReference>
<dbReference type="CDD" id="cd07377">
    <property type="entry name" value="WHTH_GntR"/>
    <property type="match status" value="1"/>
</dbReference>
<dbReference type="Pfam" id="PF00392">
    <property type="entry name" value="GntR"/>
    <property type="match status" value="1"/>
</dbReference>
<dbReference type="SMART" id="SM00345">
    <property type="entry name" value="HTH_GNTR"/>
    <property type="match status" value="1"/>
</dbReference>
<keyword evidence="3" id="KW-0804">Transcription</keyword>
<accession>A0ABW4JK88</accession>
<comment type="caution">
    <text evidence="5">The sequence shown here is derived from an EMBL/GenBank/DDBJ whole genome shotgun (WGS) entry which is preliminary data.</text>
</comment>
<keyword evidence="6" id="KW-1185">Reference proteome</keyword>
<evidence type="ECO:0000259" key="4">
    <source>
        <dbReference type="PROSITE" id="PS50949"/>
    </source>
</evidence>
<evidence type="ECO:0000256" key="1">
    <source>
        <dbReference type="ARBA" id="ARBA00023015"/>
    </source>
</evidence>
<dbReference type="PANTHER" id="PTHR38445">
    <property type="entry name" value="HTH-TYPE TRANSCRIPTIONAL REPRESSOR YTRA"/>
    <property type="match status" value="1"/>
</dbReference>
<gene>
    <name evidence="5" type="ORF">ACFSB2_16040</name>
</gene>
<evidence type="ECO:0000313" key="6">
    <source>
        <dbReference type="Proteomes" id="UP001597079"/>
    </source>
</evidence>
<dbReference type="EMBL" id="JBHUCX010000044">
    <property type="protein sequence ID" value="MFD1676215.1"/>
    <property type="molecule type" value="Genomic_DNA"/>
</dbReference>
<dbReference type="InterPro" id="IPR036390">
    <property type="entry name" value="WH_DNA-bd_sf"/>
</dbReference>
<evidence type="ECO:0000256" key="3">
    <source>
        <dbReference type="ARBA" id="ARBA00023163"/>
    </source>
</evidence>
<organism evidence="5 6">
    <name type="scientific">Alicyclobacillus fodiniaquatilis</name>
    <dbReference type="NCBI Taxonomy" id="1661150"/>
    <lineage>
        <taxon>Bacteria</taxon>
        <taxon>Bacillati</taxon>
        <taxon>Bacillota</taxon>
        <taxon>Bacilli</taxon>
        <taxon>Bacillales</taxon>
        <taxon>Alicyclobacillaceae</taxon>
        <taxon>Alicyclobacillus</taxon>
    </lineage>
</organism>
<dbReference type="InterPro" id="IPR036388">
    <property type="entry name" value="WH-like_DNA-bd_sf"/>
</dbReference>